<organism evidence="1 2">
    <name type="scientific">Panagrolaimus sp. JU765</name>
    <dbReference type="NCBI Taxonomy" id="591449"/>
    <lineage>
        <taxon>Eukaryota</taxon>
        <taxon>Metazoa</taxon>
        <taxon>Ecdysozoa</taxon>
        <taxon>Nematoda</taxon>
        <taxon>Chromadorea</taxon>
        <taxon>Rhabditida</taxon>
        <taxon>Tylenchina</taxon>
        <taxon>Panagrolaimomorpha</taxon>
        <taxon>Panagrolaimoidea</taxon>
        <taxon>Panagrolaimidae</taxon>
        <taxon>Panagrolaimus</taxon>
    </lineage>
</organism>
<dbReference type="WBParaSite" id="JU765_v2.g19566.t1">
    <property type="protein sequence ID" value="JU765_v2.g19566.t1"/>
    <property type="gene ID" value="JU765_v2.g19566"/>
</dbReference>
<sequence length="224" mass="26425">MVRLDFGIYKNPFAPRTDDQVVMSVFDGTRVRPLYSNLHFTEPNIFRLTLYFCTGRILDVENVERYGGEIYDSNFPCTDASDELLKSWAHNGRQIMYSVYFDETVEDMAYVFVNINDVICEYHIKYDEIKKGSESKPHAVRFDRFKGLRLTAPPGYKVVHPFMSVDTAMRTYNYLVVNLKGPIEVKMMSYRFYSDGPKKPLRWEEYNVTNDLLPRYQYQNCSPW</sequence>
<proteinExistence type="predicted"/>
<accession>A0AC34QUS8</accession>
<protein>
    <submittedName>
        <fullName evidence="2">Uncharacterized protein</fullName>
    </submittedName>
</protein>
<reference evidence="2" key="1">
    <citation type="submission" date="2022-11" db="UniProtKB">
        <authorList>
            <consortium name="WormBaseParasite"/>
        </authorList>
    </citation>
    <scope>IDENTIFICATION</scope>
</reference>
<name>A0AC34QUS8_9BILA</name>
<evidence type="ECO:0000313" key="1">
    <source>
        <dbReference type="Proteomes" id="UP000887576"/>
    </source>
</evidence>
<evidence type="ECO:0000313" key="2">
    <source>
        <dbReference type="WBParaSite" id="JU765_v2.g19566.t1"/>
    </source>
</evidence>
<dbReference type="Proteomes" id="UP000887576">
    <property type="component" value="Unplaced"/>
</dbReference>